<organism evidence="8 9">
    <name type="scientific">Peronospora effusa</name>
    <dbReference type="NCBI Taxonomy" id="542832"/>
    <lineage>
        <taxon>Eukaryota</taxon>
        <taxon>Sar</taxon>
        <taxon>Stramenopiles</taxon>
        <taxon>Oomycota</taxon>
        <taxon>Peronosporomycetes</taxon>
        <taxon>Peronosporales</taxon>
        <taxon>Peronosporaceae</taxon>
        <taxon>Peronospora</taxon>
    </lineage>
</organism>
<feature type="transmembrane region" description="Helical" evidence="6">
    <location>
        <begin position="308"/>
        <end position="330"/>
    </location>
</feature>
<evidence type="ECO:0000256" key="3">
    <source>
        <dbReference type="ARBA" id="ARBA00022989"/>
    </source>
</evidence>
<evidence type="ECO:0000256" key="5">
    <source>
        <dbReference type="SAM" id="MobiDB-lite"/>
    </source>
</evidence>
<feature type="region of interest" description="Disordered" evidence="5">
    <location>
        <begin position="108"/>
        <end position="160"/>
    </location>
</feature>
<gene>
    <name evidence="8" type="ORF">DD237_007537</name>
</gene>
<dbReference type="InterPro" id="IPR039751">
    <property type="entry name" value="HERPUD1/2"/>
</dbReference>
<feature type="region of interest" description="Disordered" evidence="5">
    <location>
        <begin position="240"/>
        <end position="265"/>
    </location>
</feature>
<evidence type="ECO:0000313" key="9">
    <source>
        <dbReference type="Proteomes" id="UP000286097"/>
    </source>
</evidence>
<dbReference type="Gene3D" id="3.10.20.90">
    <property type="entry name" value="Phosphatidylinositol 3-kinase Catalytic Subunit, Chain A, domain 1"/>
    <property type="match status" value="1"/>
</dbReference>
<comment type="subcellular location">
    <subcellularLocation>
        <location evidence="1">Membrane</location>
    </subcellularLocation>
</comment>
<reference evidence="8 9" key="1">
    <citation type="submission" date="2018-06" db="EMBL/GenBank/DDBJ databases">
        <title>Comparative genomics of downy mildews reveals potential adaptations to biotrophy.</title>
        <authorList>
            <person name="Fletcher K."/>
            <person name="Klosterman S.J."/>
            <person name="Derevnina L."/>
            <person name="Martin F."/>
            <person name="Koike S."/>
            <person name="Reyes Chin-Wo S."/>
            <person name="Mou B."/>
            <person name="Michelmore R."/>
        </authorList>
    </citation>
    <scope>NUCLEOTIDE SEQUENCE [LARGE SCALE GENOMIC DNA]</scope>
    <source>
        <strain evidence="8 9">R13</strain>
    </source>
</reference>
<dbReference type="AlphaFoldDB" id="A0A425BXG6"/>
<keyword evidence="4 6" id="KW-0472">Membrane</keyword>
<dbReference type="Proteomes" id="UP000286097">
    <property type="component" value="Unassembled WGS sequence"/>
</dbReference>
<dbReference type="EMBL" id="QKXF01000691">
    <property type="protein sequence ID" value="RQM09512.1"/>
    <property type="molecule type" value="Genomic_DNA"/>
</dbReference>
<dbReference type="PANTHER" id="PTHR12943">
    <property type="entry name" value="HOMOCYSTEINE-RESPONSIVE ENDOPLASMIC RETICULUM-RESIDENT UNIQUITIN-LIKE DOMAIN HERPUD PROTEIN FAMILY MEMBER"/>
    <property type="match status" value="1"/>
</dbReference>
<evidence type="ECO:0000256" key="2">
    <source>
        <dbReference type="ARBA" id="ARBA00022692"/>
    </source>
</evidence>
<evidence type="ECO:0000313" key="8">
    <source>
        <dbReference type="EMBL" id="RQM09512.1"/>
    </source>
</evidence>
<dbReference type="GO" id="GO:0016020">
    <property type="term" value="C:membrane"/>
    <property type="evidence" value="ECO:0007669"/>
    <property type="project" value="UniProtKB-SubCell"/>
</dbReference>
<dbReference type="PROSITE" id="PS50053">
    <property type="entry name" value="UBIQUITIN_2"/>
    <property type="match status" value="1"/>
</dbReference>
<dbReference type="VEuPathDB" id="FungiDB:DD237_007537"/>
<dbReference type="GO" id="GO:0030968">
    <property type="term" value="P:endoplasmic reticulum unfolded protein response"/>
    <property type="evidence" value="ECO:0007669"/>
    <property type="project" value="TreeGrafter"/>
</dbReference>
<evidence type="ECO:0000259" key="7">
    <source>
        <dbReference type="PROSITE" id="PS50053"/>
    </source>
</evidence>
<dbReference type="PANTHER" id="PTHR12943:SF27">
    <property type="entry name" value="HOMOCYSTEINE-INDUCED ENDOPLASMIC RETICULUM PROTEIN, ISOFORM A"/>
    <property type="match status" value="1"/>
</dbReference>
<protein>
    <recommendedName>
        <fullName evidence="7">Ubiquitin-like domain-containing protein</fullName>
    </recommendedName>
</protein>
<dbReference type="SUPFAM" id="SSF54236">
    <property type="entry name" value="Ubiquitin-like"/>
    <property type="match status" value="1"/>
</dbReference>
<evidence type="ECO:0000256" key="1">
    <source>
        <dbReference type="ARBA" id="ARBA00004370"/>
    </source>
</evidence>
<evidence type="ECO:0000256" key="4">
    <source>
        <dbReference type="ARBA" id="ARBA00023136"/>
    </source>
</evidence>
<comment type="caution">
    <text evidence="8">The sequence shown here is derived from an EMBL/GenBank/DDBJ whole genome shotgun (WGS) entry which is preliminary data.</text>
</comment>
<feature type="compositionally biased region" description="Polar residues" evidence="5">
    <location>
        <begin position="115"/>
        <end position="131"/>
    </location>
</feature>
<feature type="transmembrane region" description="Helical" evidence="6">
    <location>
        <begin position="277"/>
        <end position="296"/>
    </location>
</feature>
<proteinExistence type="predicted"/>
<dbReference type="InterPro" id="IPR029071">
    <property type="entry name" value="Ubiquitin-like_domsf"/>
</dbReference>
<accession>A0A425BXG6</accession>
<dbReference type="InterPro" id="IPR000626">
    <property type="entry name" value="Ubiquitin-like_dom"/>
</dbReference>
<keyword evidence="2 6" id="KW-0812">Transmembrane</keyword>
<evidence type="ECO:0000256" key="6">
    <source>
        <dbReference type="SAM" id="Phobius"/>
    </source>
</evidence>
<sequence length="424" mass="47249">METLLPSQKAVVRIVVRNVYAPTQSLALSVDPQMLVSELKCRLYADFPSSPPVSSQKLIFGGKICNDQERLAQILIPIQNSQQKEEQEDKKTDEPVVFHLLVSSTMDVSKDTSQESKTSIQTQQSQVTEAQDSPRPRRNGNGSTVSDSESFNPEPHQVMDNQSPAMTQEQQNLFNQTVLMQQQTMVLQQIQYFQYLLLQQQHQPTTSNSEVQQQLFGAQFAPPYGNVYGIMQPQMFQARPQEAQTPLPARAHAPGSTETPVAPRQDRSMMVEMAREVVLLLDFRMALKMAFMLFIIGQDMPTDRIFMLGLLSLISYLHITGIFAKIYAVYNYHRNVNDGTPPNTPADSDAPGAAAVAGAAIANRCGMLMRVLRISADRGFVQDVKYFVVGLLLSLVPAWHPQPIQGAAPIRGNAMPDNMPMQEI</sequence>
<feature type="compositionally biased region" description="Polar residues" evidence="5">
    <location>
        <begin position="140"/>
        <end position="151"/>
    </location>
</feature>
<feature type="domain" description="Ubiquitin-like" evidence="7">
    <location>
        <begin position="12"/>
        <end position="76"/>
    </location>
</feature>
<name>A0A425BXG6_9STRA</name>
<keyword evidence="3 6" id="KW-1133">Transmembrane helix</keyword>